<organism evidence="2 3">
    <name type="scientific">Coptis chinensis</name>
    <dbReference type="NCBI Taxonomy" id="261450"/>
    <lineage>
        <taxon>Eukaryota</taxon>
        <taxon>Viridiplantae</taxon>
        <taxon>Streptophyta</taxon>
        <taxon>Embryophyta</taxon>
        <taxon>Tracheophyta</taxon>
        <taxon>Spermatophyta</taxon>
        <taxon>Magnoliopsida</taxon>
        <taxon>Ranunculales</taxon>
        <taxon>Ranunculaceae</taxon>
        <taxon>Coptidoideae</taxon>
        <taxon>Coptis</taxon>
    </lineage>
</organism>
<keyword evidence="3" id="KW-1185">Reference proteome</keyword>
<reference evidence="2 3" key="1">
    <citation type="submission" date="2020-10" db="EMBL/GenBank/DDBJ databases">
        <title>The Coptis chinensis genome and diversification of protoberbering-type alkaloids.</title>
        <authorList>
            <person name="Wang B."/>
            <person name="Shu S."/>
            <person name="Song C."/>
            <person name="Liu Y."/>
        </authorList>
    </citation>
    <scope>NUCLEOTIDE SEQUENCE [LARGE SCALE GENOMIC DNA]</scope>
    <source>
        <strain evidence="2">HL-2020</strain>
        <tissue evidence="2">Leaf</tissue>
    </source>
</reference>
<evidence type="ECO:0000313" key="2">
    <source>
        <dbReference type="EMBL" id="KAF9608809.1"/>
    </source>
</evidence>
<protein>
    <submittedName>
        <fullName evidence="2">Uncharacterized protein</fullName>
    </submittedName>
</protein>
<comment type="caution">
    <text evidence="2">The sequence shown here is derived from an EMBL/GenBank/DDBJ whole genome shotgun (WGS) entry which is preliminary data.</text>
</comment>
<proteinExistence type="predicted"/>
<name>A0A835I1G5_9MAGN</name>
<sequence>MQGIQNQRDPPSTTYTLVEKELTMTPAPFIRFQAQPPTWKLSPWNGGSTLYDSYELRAVTQQLNRTIQGSQTMYSPCPNHVKYIYPFRGYLDRLYKENAKTPKQVTRSKADGSIIEDDKSTSNTKRNFMPRWWRRFKLTFRSKKTSCACIQSQTTMTTTSNSNPCTNRK</sequence>
<evidence type="ECO:0000313" key="3">
    <source>
        <dbReference type="Proteomes" id="UP000631114"/>
    </source>
</evidence>
<evidence type="ECO:0000256" key="1">
    <source>
        <dbReference type="SAM" id="MobiDB-lite"/>
    </source>
</evidence>
<dbReference type="EMBL" id="JADFTS010000004">
    <property type="protein sequence ID" value="KAF9608809.1"/>
    <property type="molecule type" value="Genomic_DNA"/>
</dbReference>
<dbReference type="OrthoDB" id="1305044at2759"/>
<accession>A0A835I1G5</accession>
<dbReference type="AlphaFoldDB" id="A0A835I1G5"/>
<dbReference type="Proteomes" id="UP000631114">
    <property type="component" value="Unassembled WGS sequence"/>
</dbReference>
<feature type="region of interest" description="Disordered" evidence="1">
    <location>
        <begin position="102"/>
        <end position="122"/>
    </location>
</feature>
<gene>
    <name evidence="2" type="ORF">IFM89_011847</name>
</gene>